<evidence type="ECO:0000256" key="1">
    <source>
        <dbReference type="SAM" id="MobiDB-lite"/>
    </source>
</evidence>
<dbReference type="Gene3D" id="3.30.70.1070">
    <property type="entry name" value="Sporulation related repeat"/>
    <property type="match status" value="1"/>
</dbReference>
<evidence type="ECO:0000256" key="2">
    <source>
        <dbReference type="SAM" id="Phobius"/>
    </source>
</evidence>
<evidence type="ECO:0000259" key="3">
    <source>
        <dbReference type="PROSITE" id="PS51724"/>
    </source>
</evidence>
<feature type="domain" description="SPOR" evidence="3">
    <location>
        <begin position="139"/>
        <end position="216"/>
    </location>
</feature>
<dbReference type="InterPro" id="IPR036680">
    <property type="entry name" value="SPOR-like_sf"/>
</dbReference>
<accession>A0A917LW48</accession>
<keyword evidence="5" id="KW-1185">Reference proteome</keyword>
<evidence type="ECO:0000313" key="4">
    <source>
        <dbReference type="EMBL" id="GGG62444.1"/>
    </source>
</evidence>
<feature type="compositionally biased region" description="Polar residues" evidence="1">
    <location>
        <begin position="111"/>
        <end position="124"/>
    </location>
</feature>
<dbReference type="GO" id="GO:0042834">
    <property type="term" value="F:peptidoglycan binding"/>
    <property type="evidence" value="ECO:0007669"/>
    <property type="project" value="InterPro"/>
</dbReference>
<protein>
    <recommendedName>
        <fullName evidence="3">SPOR domain-containing protein</fullName>
    </recommendedName>
</protein>
<dbReference type="RefSeq" id="WP_188453506.1">
    <property type="nucleotide sequence ID" value="NZ_BMFR01000001.1"/>
</dbReference>
<dbReference type="Proteomes" id="UP000622860">
    <property type="component" value="Unassembled WGS sequence"/>
</dbReference>
<dbReference type="AlphaFoldDB" id="A0A917LW48"/>
<keyword evidence="2" id="KW-0812">Transmembrane</keyword>
<evidence type="ECO:0000313" key="5">
    <source>
        <dbReference type="Proteomes" id="UP000622860"/>
    </source>
</evidence>
<reference evidence="4" key="2">
    <citation type="submission" date="2020-09" db="EMBL/GenBank/DDBJ databases">
        <authorList>
            <person name="Sun Q."/>
            <person name="Zhou Y."/>
        </authorList>
    </citation>
    <scope>NUCLEOTIDE SEQUENCE</scope>
    <source>
        <strain evidence="4">CGMCC 1.12754</strain>
    </source>
</reference>
<dbReference type="Pfam" id="PF05036">
    <property type="entry name" value="SPOR"/>
    <property type="match status" value="1"/>
</dbReference>
<proteinExistence type="predicted"/>
<keyword evidence="2" id="KW-1133">Transmembrane helix</keyword>
<reference evidence="4" key="1">
    <citation type="journal article" date="2014" name="Int. J. Syst. Evol. Microbiol.">
        <title>Complete genome sequence of Corynebacterium casei LMG S-19264T (=DSM 44701T), isolated from a smear-ripened cheese.</title>
        <authorList>
            <consortium name="US DOE Joint Genome Institute (JGI-PGF)"/>
            <person name="Walter F."/>
            <person name="Albersmeier A."/>
            <person name="Kalinowski J."/>
            <person name="Ruckert C."/>
        </authorList>
    </citation>
    <scope>NUCLEOTIDE SEQUENCE</scope>
    <source>
        <strain evidence="4">CGMCC 1.12754</strain>
    </source>
</reference>
<dbReference type="EMBL" id="BMFR01000001">
    <property type="protein sequence ID" value="GGG62444.1"/>
    <property type="molecule type" value="Genomic_DNA"/>
</dbReference>
<dbReference type="InterPro" id="IPR007730">
    <property type="entry name" value="SPOR-like_dom"/>
</dbReference>
<sequence length="308" mass="34819">MKKKKPIILWINGKKSKITRNVDKNDSHLFDKELAATIEEPSNKDNTIPTLARQHNYEINHLGNPNSTSKFSMYKPIIFATISAIVIGLCMGIVMLNMFVGIGKEVNGDGNATNPLTENTTNGSDPGEHANQALSSVTFEQINGFVLQAGVFSSKSNAAEWAKKYEKSGYATMIWNREGKYYLLAGLSSTKEQAKEQAKVLQGSDFEIYVKEWSTVESEKDLTKQEGEWVHSFRDLWYESLMKVTGKKDIPTGSWKSLLDHYPKQSNRLSGFFEELAVTYKQFSEVNHQKAQIILLNQWKLYETALSE</sequence>
<feature type="transmembrane region" description="Helical" evidence="2">
    <location>
        <begin position="77"/>
        <end position="100"/>
    </location>
</feature>
<gene>
    <name evidence="4" type="ORF">GCM10011398_02250</name>
</gene>
<comment type="caution">
    <text evidence="4">The sequence shown here is derived from an EMBL/GenBank/DDBJ whole genome shotgun (WGS) entry which is preliminary data.</text>
</comment>
<organism evidence="4 5">
    <name type="scientific">Virgibacillus oceani</name>
    <dbReference type="NCBI Taxonomy" id="1479511"/>
    <lineage>
        <taxon>Bacteria</taxon>
        <taxon>Bacillati</taxon>
        <taxon>Bacillota</taxon>
        <taxon>Bacilli</taxon>
        <taxon>Bacillales</taxon>
        <taxon>Bacillaceae</taxon>
        <taxon>Virgibacillus</taxon>
    </lineage>
</organism>
<keyword evidence="2" id="KW-0472">Membrane</keyword>
<name>A0A917LW48_9BACI</name>
<dbReference type="PROSITE" id="PS51724">
    <property type="entry name" value="SPOR"/>
    <property type="match status" value="1"/>
</dbReference>
<feature type="region of interest" description="Disordered" evidence="1">
    <location>
        <begin position="111"/>
        <end position="130"/>
    </location>
</feature>
<dbReference type="SUPFAM" id="SSF110997">
    <property type="entry name" value="Sporulation related repeat"/>
    <property type="match status" value="1"/>
</dbReference>